<evidence type="ECO:0000256" key="1">
    <source>
        <dbReference type="SAM" id="Phobius"/>
    </source>
</evidence>
<keyword evidence="1" id="KW-1133">Transmembrane helix</keyword>
<protein>
    <submittedName>
        <fullName evidence="2">Uncharacterized protein</fullName>
    </submittedName>
</protein>
<comment type="caution">
    <text evidence="2">The sequence shown here is derived from an EMBL/GenBank/DDBJ whole genome shotgun (WGS) entry which is preliminary data.</text>
</comment>
<dbReference type="Proteomes" id="UP000615446">
    <property type="component" value="Unassembled WGS sequence"/>
</dbReference>
<reference evidence="2" key="1">
    <citation type="submission" date="2019-10" db="EMBL/GenBank/DDBJ databases">
        <title>Conservation and host-specific expression of non-tandemly repeated heterogenous ribosome RNA gene in arbuscular mycorrhizal fungi.</title>
        <authorList>
            <person name="Maeda T."/>
            <person name="Kobayashi Y."/>
            <person name="Nakagawa T."/>
            <person name="Ezawa T."/>
            <person name="Yamaguchi K."/>
            <person name="Bino T."/>
            <person name="Nishimoto Y."/>
            <person name="Shigenobu S."/>
            <person name="Kawaguchi M."/>
        </authorList>
    </citation>
    <scope>NUCLEOTIDE SEQUENCE</scope>
    <source>
        <strain evidence="2">HR1</strain>
    </source>
</reference>
<gene>
    <name evidence="2" type="ORF">RCL2_002499600</name>
</gene>
<feature type="transmembrane region" description="Helical" evidence="1">
    <location>
        <begin position="66"/>
        <end position="87"/>
    </location>
</feature>
<keyword evidence="1" id="KW-0812">Transmembrane</keyword>
<name>A0A8H3R346_9GLOM</name>
<feature type="transmembrane region" description="Helical" evidence="1">
    <location>
        <begin position="30"/>
        <end position="46"/>
    </location>
</feature>
<evidence type="ECO:0000313" key="2">
    <source>
        <dbReference type="EMBL" id="GES98449.1"/>
    </source>
</evidence>
<organism evidence="2 3">
    <name type="scientific">Rhizophagus clarus</name>
    <dbReference type="NCBI Taxonomy" id="94130"/>
    <lineage>
        <taxon>Eukaryota</taxon>
        <taxon>Fungi</taxon>
        <taxon>Fungi incertae sedis</taxon>
        <taxon>Mucoromycota</taxon>
        <taxon>Glomeromycotina</taxon>
        <taxon>Glomeromycetes</taxon>
        <taxon>Glomerales</taxon>
        <taxon>Glomeraceae</taxon>
        <taxon>Rhizophagus</taxon>
    </lineage>
</organism>
<dbReference type="AlphaFoldDB" id="A0A8H3R346"/>
<sequence>MDKLIFSFDYVCGSCPLFVKNKPEIKKKRLVHFTWLLGYLANYNIFTTGFLNLHDNLFDVQLLRTFAFHRILNGFIKLIIVFTRRFLG</sequence>
<keyword evidence="1" id="KW-0472">Membrane</keyword>
<proteinExistence type="predicted"/>
<accession>A0A8H3R346</accession>
<dbReference type="EMBL" id="BLAL01000270">
    <property type="protein sequence ID" value="GES98449.1"/>
    <property type="molecule type" value="Genomic_DNA"/>
</dbReference>
<evidence type="ECO:0000313" key="3">
    <source>
        <dbReference type="Proteomes" id="UP000615446"/>
    </source>
</evidence>